<sequence length="74" mass="8354">LPIDHFYLCMACGRYEETSCPGKLRKFPAQKVPRPAGFESMTLSLVFLNSCAFTVTAIWVPPKILTRVVSKFLM</sequence>
<dbReference type="AlphaFoldDB" id="A0A0P6K0M0"/>
<feature type="non-terminal residue" evidence="1">
    <location>
        <position position="1"/>
    </location>
</feature>
<protein>
    <submittedName>
        <fullName evidence="1">Uncharacterized protein</fullName>
    </submittedName>
</protein>
<reference evidence="1" key="1">
    <citation type="journal article" date="2016" name="PLoS ONE">
        <title>A Deep Insight into the Sialome of Male and Female Aedes aegypti Mosquitoes.</title>
        <authorList>
            <person name="Ribeiro J.M."/>
            <person name="Martin-Martin I."/>
            <person name="Arca B."/>
            <person name="Calvo E."/>
        </authorList>
    </citation>
    <scope>NUCLEOTIDE SEQUENCE</scope>
    <source>
        <strain evidence="1">Liverpool</strain>
        <tissue evidence="1">Salivary glands</tissue>
    </source>
</reference>
<organism evidence="1">
    <name type="scientific">Aedes aegypti</name>
    <name type="common">Yellowfever mosquito</name>
    <name type="synonym">Culex aegypti</name>
    <dbReference type="NCBI Taxonomy" id="7159"/>
    <lineage>
        <taxon>Eukaryota</taxon>
        <taxon>Metazoa</taxon>
        <taxon>Ecdysozoa</taxon>
        <taxon>Arthropoda</taxon>
        <taxon>Hexapoda</taxon>
        <taxon>Insecta</taxon>
        <taxon>Pterygota</taxon>
        <taxon>Neoptera</taxon>
        <taxon>Endopterygota</taxon>
        <taxon>Diptera</taxon>
        <taxon>Nematocera</taxon>
        <taxon>Culicoidea</taxon>
        <taxon>Culicidae</taxon>
        <taxon>Culicinae</taxon>
        <taxon>Aedini</taxon>
        <taxon>Aedes</taxon>
        <taxon>Stegomyia</taxon>
    </lineage>
</organism>
<dbReference type="EMBL" id="GDUN01001166">
    <property type="protein sequence ID" value="JAN94753.1"/>
    <property type="molecule type" value="mRNA"/>
</dbReference>
<name>A0A0P6K0M0_AEDAE</name>
<proteinExistence type="evidence at transcript level"/>
<evidence type="ECO:0000313" key="1">
    <source>
        <dbReference type="EMBL" id="JAN94753.1"/>
    </source>
</evidence>
<accession>A0A0P6K0M0</accession>